<gene>
    <name evidence="3" type="ORF">QWZ14_27025</name>
</gene>
<evidence type="ECO:0000256" key="1">
    <source>
        <dbReference type="ARBA" id="ARBA00006987"/>
    </source>
</evidence>
<name>A0ABT8AE86_9PROT</name>
<proteinExistence type="inferred from homology"/>
<dbReference type="InterPro" id="IPR005064">
    <property type="entry name" value="BUG"/>
</dbReference>
<sequence length="318" mass="33991">MRRVPALLLALGLCLGLVPAARAEWPSRPLTIIVPFGPGGGGDVAARSIGRWLEPRLGQPVVVVNRPGAGGEIGFAATRRAAPDGYTFGIVTLPNLVTIPIERRAQYAVEDLDPVANLVDDVGGIFVRADSRIRSLQDLLREARGNPGGVGFGTTGVGSYAHFGMLALERLAGVTLTPVAYGGTAAMRGALVQGELLVAGLSMTDAAPELQSGLFRSLGQMAAERWPGRPEIPTLREQGYDIRHSAMRGLAAPAGTPTGVIRQMSELLGEASRDPAYRRLAETQALPLRFRDTKAFAAEIARQQAQYGQLWREQPWRD</sequence>
<evidence type="ECO:0000313" key="3">
    <source>
        <dbReference type="EMBL" id="MDN3568050.1"/>
    </source>
</evidence>
<reference evidence="4" key="1">
    <citation type="journal article" date="2019" name="Int. J. Syst. Evol. Microbiol.">
        <title>The Global Catalogue of Microorganisms (GCM) 10K type strain sequencing project: providing services to taxonomists for standard genome sequencing and annotation.</title>
        <authorList>
            <consortium name="The Broad Institute Genomics Platform"/>
            <consortium name="The Broad Institute Genome Sequencing Center for Infectious Disease"/>
            <person name="Wu L."/>
            <person name="Ma J."/>
        </authorList>
    </citation>
    <scope>NUCLEOTIDE SEQUENCE [LARGE SCALE GENOMIC DNA]</scope>
    <source>
        <strain evidence="4">CECT 7131</strain>
    </source>
</reference>
<feature type="signal peptide" evidence="2">
    <location>
        <begin position="1"/>
        <end position="23"/>
    </location>
</feature>
<accession>A0ABT8AE86</accession>
<dbReference type="Gene3D" id="3.40.190.10">
    <property type="entry name" value="Periplasmic binding protein-like II"/>
    <property type="match status" value="1"/>
</dbReference>
<dbReference type="Proteomes" id="UP001529369">
    <property type="component" value="Unassembled WGS sequence"/>
</dbReference>
<dbReference type="Gene3D" id="3.40.190.150">
    <property type="entry name" value="Bordetella uptake gene, domain 1"/>
    <property type="match status" value="1"/>
</dbReference>
<dbReference type="SUPFAM" id="SSF53850">
    <property type="entry name" value="Periplasmic binding protein-like II"/>
    <property type="match status" value="1"/>
</dbReference>
<comment type="similarity">
    <text evidence="1">Belongs to the UPF0065 (bug) family.</text>
</comment>
<dbReference type="PIRSF" id="PIRSF017082">
    <property type="entry name" value="YflP"/>
    <property type="match status" value="1"/>
</dbReference>
<dbReference type="RefSeq" id="WP_290320147.1">
    <property type="nucleotide sequence ID" value="NZ_JAUFPN010000202.1"/>
</dbReference>
<dbReference type="PANTHER" id="PTHR42928">
    <property type="entry name" value="TRICARBOXYLATE-BINDING PROTEIN"/>
    <property type="match status" value="1"/>
</dbReference>
<evidence type="ECO:0000256" key="2">
    <source>
        <dbReference type="SAM" id="SignalP"/>
    </source>
</evidence>
<keyword evidence="4" id="KW-1185">Reference proteome</keyword>
<comment type="caution">
    <text evidence="3">The sequence shown here is derived from an EMBL/GenBank/DDBJ whole genome shotgun (WGS) entry which is preliminary data.</text>
</comment>
<feature type="chain" id="PRO_5046116135" evidence="2">
    <location>
        <begin position="24"/>
        <end position="318"/>
    </location>
</feature>
<evidence type="ECO:0000313" key="4">
    <source>
        <dbReference type="Proteomes" id="UP001529369"/>
    </source>
</evidence>
<dbReference type="CDD" id="cd07012">
    <property type="entry name" value="PBP2_Bug_TTT"/>
    <property type="match status" value="1"/>
</dbReference>
<organism evidence="3 4">
    <name type="scientific">Paeniroseomonas aquatica</name>
    <dbReference type="NCBI Taxonomy" id="373043"/>
    <lineage>
        <taxon>Bacteria</taxon>
        <taxon>Pseudomonadati</taxon>
        <taxon>Pseudomonadota</taxon>
        <taxon>Alphaproteobacteria</taxon>
        <taxon>Acetobacterales</taxon>
        <taxon>Acetobacteraceae</taxon>
        <taxon>Paeniroseomonas</taxon>
    </lineage>
</organism>
<dbReference type="Pfam" id="PF03401">
    <property type="entry name" value="TctC"/>
    <property type="match status" value="1"/>
</dbReference>
<dbReference type="EMBL" id="JAUFPN010000202">
    <property type="protein sequence ID" value="MDN3568050.1"/>
    <property type="molecule type" value="Genomic_DNA"/>
</dbReference>
<dbReference type="PANTHER" id="PTHR42928:SF5">
    <property type="entry name" value="BLR1237 PROTEIN"/>
    <property type="match status" value="1"/>
</dbReference>
<keyword evidence="2" id="KW-0732">Signal</keyword>
<protein>
    <submittedName>
        <fullName evidence="3">Tripartite tricarboxylate transporter substrate binding protein</fullName>
    </submittedName>
</protein>
<dbReference type="InterPro" id="IPR042100">
    <property type="entry name" value="Bug_dom1"/>
</dbReference>